<comment type="similarity">
    <text evidence="1">Belongs to the NADP-dependent oxidoreductase L4BD family.</text>
</comment>
<gene>
    <name evidence="10 11" type="primary">LOC101859850</name>
</gene>
<evidence type="ECO:0000313" key="11">
    <source>
        <dbReference type="RefSeq" id="XP_012937392.1"/>
    </source>
</evidence>
<feature type="domain" description="Enoyl reductase (ER)" evidence="8">
    <location>
        <begin position="17"/>
        <end position="337"/>
    </location>
</feature>
<dbReference type="Gene3D" id="3.40.50.720">
    <property type="entry name" value="NAD(P)-binding Rossmann-like Domain"/>
    <property type="match status" value="1"/>
</dbReference>
<dbReference type="InterPro" id="IPR036291">
    <property type="entry name" value="NAD(P)-bd_dom_sf"/>
</dbReference>
<dbReference type="PANTHER" id="PTHR43205:SF7">
    <property type="entry name" value="PROSTAGLANDIN REDUCTASE 1"/>
    <property type="match status" value="1"/>
</dbReference>
<comment type="catalytic activity">
    <reaction evidence="6">
        <text>13,14-dihydro-15-oxo-PGF2alpha + NADP(+) = 15-oxoprostaglandin F2alpha + NADPH + H(+)</text>
        <dbReference type="Rhea" id="RHEA:50588"/>
        <dbReference type="ChEBI" id="CHEBI:15378"/>
        <dbReference type="ChEBI" id="CHEBI:57783"/>
        <dbReference type="ChEBI" id="CHEBI:58349"/>
        <dbReference type="ChEBI" id="CHEBI:133374"/>
        <dbReference type="ChEBI" id="CHEBI:133409"/>
    </reaction>
    <physiologicalReaction direction="right-to-left" evidence="6">
        <dbReference type="Rhea" id="RHEA:50590"/>
    </physiologicalReaction>
</comment>
<dbReference type="EC" id="1.3.1.48" evidence="2"/>
<organism evidence="9 11">
    <name type="scientific">Aplysia californica</name>
    <name type="common">California sea hare</name>
    <dbReference type="NCBI Taxonomy" id="6500"/>
    <lineage>
        <taxon>Eukaryota</taxon>
        <taxon>Metazoa</taxon>
        <taxon>Spiralia</taxon>
        <taxon>Lophotrochozoa</taxon>
        <taxon>Mollusca</taxon>
        <taxon>Gastropoda</taxon>
        <taxon>Heterobranchia</taxon>
        <taxon>Euthyneura</taxon>
        <taxon>Tectipleura</taxon>
        <taxon>Aplysiida</taxon>
        <taxon>Aplysioidea</taxon>
        <taxon>Aplysiidae</taxon>
        <taxon>Aplysia</taxon>
    </lineage>
</organism>
<evidence type="ECO:0000256" key="7">
    <source>
        <dbReference type="ARBA" id="ARBA00049070"/>
    </source>
</evidence>
<dbReference type="RefSeq" id="XP_005097375.1">
    <property type="nucleotide sequence ID" value="XM_005097318.3"/>
</dbReference>
<evidence type="ECO:0000259" key="8">
    <source>
        <dbReference type="SMART" id="SM00829"/>
    </source>
</evidence>
<evidence type="ECO:0000313" key="10">
    <source>
        <dbReference type="RefSeq" id="XP_005097375.1"/>
    </source>
</evidence>
<proteinExistence type="inferred from homology"/>
<dbReference type="SUPFAM" id="SSF50129">
    <property type="entry name" value="GroES-like"/>
    <property type="match status" value="1"/>
</dbReference>
<comment type="catalytic activity">
    <reaction evidence="5">
        <text>13,14-dihydro-15-oxo-prostaglandin F1alpha + NADP(+) = 15-oxoprostaglandin F1alpha + NADPH + H(+)</text>
        <dbReference type="Rhea" id="RHEA:50592"/>
        <dbReference type="ChEBI" id="CHEBI:15378"/>
        <dbReference type="ChEBI" id="CHEBI:57783"/>
        <dbReference type="ChEBI" id="CHEBI:58349"/>
        <dbReference type="ChEBI" id="CHEBI:79072"/>
        <dbReference type="ChEBI" id="CHEBI:133411"/>
    </reaction>
    <physiologicalReaction direction="right-to-left" evidence="5">
        <dbReference type="Rhea" id="RHEA:50594"/>
    </physiologicalReaction>
</comment>
<dbReference type="SUPFAM" id="SSF51735">
    <property type="entry name" value="NAD(P)-binding Rossmann-fold domains"/>
    <property type="match status" value="1"/>
</dbReference>
<protein>
    <recommendedName>
        <fullName evidence="4">15-oxoprostaglandin 13-reductase</fullName>
        <ecNumber evidence="2">1.3.1.48</ecNumber>
    </recommendedName>
    <alternativeName>
        <fullName evidence="4">15-oxoprostaglandin 13-reductase</fullName>
    </alternativeName>
</protein>
<comment type="catalytic activity">
    <reaction evidence="7">
        <text>13,14-dihydro-15-oxo-prostaglandin E1 + NADP(+) = 15-oxoprostaglandin E1 + NADPH + H(+)</text>
        <dbReference type="Rhea" id="RHEA:50584"/>
        <dbReference type="ChEBI" id="CHEBI:15378"/>
        <dbReference type="ChEBI" id="CHEBI:57401"/>
        <dbReference type="ChEBI" id="CHEBI:57783"/>
        <dbReference type="ChEBI" id="CHEBI:58349"/>
        <dbReference type="ChEBI" id="CHEBI:133408"/>
    </reaction>
    <physiologicalReaction direction="right-to-left" evidence="7">
        <dbReference type="Rhea" id="RHEA:50586"/>
    </physiologicalReaction>
</comment>
<keyword evidence="9" id="KW-1185">Reference proteome</keyword>
<dbReference type="InterPro" id="IPR041694">
    <property type="entry name" value="ADH_N_2"/>
</dbReference>
<evidence type="ECO:0000256" key="4">
    <source>
        <dbReference type="ARBA" id="ARBA00033119"/>
    </source>
</evidence>
<evidence type="ECO:0000256" key="5">
    <source>
        <dbReference type="ARBA" id="ARBA00047878"/>
    </source>
</evidence>
<dbReference type="InterPro" id="IPR045010">
    <property type="entry name" value="MDR_fam"/>
</dbReference>
<dbReference type="RefSeq" id="XP_012937392.1">
    <property type="nucleotide sequence ID" value="XM_013081938.2"/>
</dbReference>
<dbReference type="InterPro" id="IPR013149">
    <property type="entry name" value="ADH-like_C"/>
</dbReference>
<reference evidence="10 11" key="1">
    <citation type="submission" date="2025-05" db="UniProtKB">
        <authorList>
            <consortium name="RefSeq"/>
        </authorList>
    </citation>
    <scope>IDENTIFICATION</scope>
</reference>
<dbReference type="Pfam" id="PF00107">
    <property type="entry name" value="ADH_zinc_N"/>
    <property type="match status" value="1"/>
</dbReference>
<evidence type="ECO:0000256" key="2">
    <source>
        <dbReference type="ARBA" id="ARBA00011981"/>
    </source>
</evidence>
<evidence type="ECO:0000256" key="6">
    <source>
        <dbReference type="ARBA" id="ARBA00048290"/>
    </source>
</evidence>
<dbReference type="PANTHER" id="PTHR43205">
    <property type="entry name" value="PROSTAGLANDIN REDUCTASE"/>
    <property type="match status" value="1"/>
</dbReference>
<dbReference type="InterPro" id="IPR011032">
    <property type="entry name" value="GroES-like_sf"/>
</dbReference>
<evidence type="ECO:0000313" key="9">
    <source>
        <dbReference type="Proteomes" id="UP000694888"/>
    </source>
</evidence>
<sequence length="339" mass="37674">MMANKARVWVLAKPFEGDIVHDNFKLVEEELPPVKDGEISIEALYLTVDPYQRVFPVEVGQTPVGQQVARVVESRHSDYPVGKLLLAQVGCRDKTVLDPTEKNRYFIHPFTPPKTVYNLQELGDVSPSLYLGVFGMPGLTGYFGVLDKCQPKPGEVVLVSTAAGAVGSVVGQIAKIKGATVIGSAGSKEKCDWLKEVGFDHVFNYKETSVEDALKEFAPDGVDCYFDNVGGDYAITVLNNMRQNGRFCACGQISQYSLKEKKPVQDILNVIMLRELVVTGHMVYPNLDRFDSARQEMAQWIKEGKLKYKETIREDFLKLPDAMMEIFQGTAIGKLLVKA</sequence>
<name>A0ABM0ZYW4_APLCA</name>
<dbReference type="SMART" id="SM00829">
    <property type="entry name" value="PKS_ER"/>
    <property type="match status" value="1"/>
</dbReference>
<keyword evidence="3" id="KW-0560">Oxidoreductase</keyword>
<dbReference type="InterPro" id="IPR020843">
    <property type="entry name" value="ER"/>
</dbReference>
<evidence type="ECO:0000256" key="1">
    <source>
        <dbReference type="ARBA" id="ARBA00010460"/>
    </source>
</evidence>
<dbReference type="Proteomes" id="UP000694888">
    <property type="component" value="Unplaced"/>
</dbReference>
<accession>A0ABM0ZYW4</accession>
<dbReference type="Gene3D" id="3.90.180.10">
    <property type="entry name" value="Medium-chain alcohol dehydrogenases, catalytic domain"/>
    <property type="match status" value="1"/>
</dbReference>
<evidence type="ECO:0000256" key="3">
    <source>
        <dbReference type="ARBA" id="ARBA00023002"/>
    </source>
</evidence>
<dbReference type="GeneID" id="101859850"/>
<dbReference type="Pfam" id="PF16884">
    <property type="entry name" value="ADH_N_2"/>
    <property type="match status" value="1"/>
</dbReference>